<protein>
    <submittedName>
        <fullName evidence="1">Uncharacterized protein</fullName>
    </submittedName>
</protein>
<dbReference type="EMBL" id="JX649881">
    <property type="protein sequence ID" value="AGC71725.1"/>
    <property type="molecule type" value="Genomic_DNA"/>
</dbReference>
<dbReference type="InterPro" id="IPR023393">
    <property type="entry name" value="START-like_dom_sf"/>
</dbReference>
<organism evidence="1">
    <name type="scientific">uncultured bacterium A1Q1_fos_504</name>
    <dbReference type="NCBI Taxonomy" id="1256580"/>
    <lineage>
        <taxon>Bacteria</taxon>
        <taxon>environmental samples</taxon>
    </lineage>
</organism>
<dbReference type="AlphaFoldDB" id="L7VZV8"/>
<reference evidence="1" key="1">
    <citation type="submission" date="2012-09" db="EMBL/GenBank/DDBJ databases">
        <title>Metagenomic Characterization of a Microbial Community in Wastewater Detects High Levels of Antibiotic Resistance.</title>
        <authorList>
            <person name="Abrams M."/>
            <person name="Caldwell A."/>
            <person name="Vandaei E."/>
            <person name="Lee W."/>
            <person name="Perrott J."/>
            <person name="Khan S.Y."/>
            <person name="Ta J."/>
            <person name="Romero D."/>
            <person name="Nguyen V."/>
            <person name="Pourmand N."/>
            <person name="Ouverney C.C."/>
        </authorList>
    </citation>
    <scope>NUCLEOTIDE SEQUENCE</scope>
</reference>
<evidence type="ECO:0000313" key="1">
    <source>
        <dbReference type="EMBL" id="AGC71725.1"/>
    </source>
</evidence>
<dbReference type="Gene3D" id="3.30.530.20">
    <property type="match status" value="1"/>
</dbReference>
<name>L7VZV8_9BACT</name>
<dbReference type="SUPFAM" id="SSF55961">
    <property type="entry name" value="Bet v1-like"/>
    <property type="match status" value="1"/>
</dbReference>
<proteinExistence type="predicted"/>
<accession>L7VZV8</accession>
<sequence>MVLEIKVLVQESNIEELMSSIEDLIVQHRMGASGKLQQLLDEKKTDFKLGVYATIDKCATLGSVHTYYSTWTIPCTPEEFIYFNTFQDKETRKRTDSSCEIFDVLAAWQKDDIVFSLVYLRMAKFMIISGKETFYLKALKKIQDDETVTKWLEVNISIENPSVPHKDDYKRINILKSGLTYTFDKQTGMTTVENYSNVVPQVPVGMLLLKPVLGSYYKSYIKNMVTSIEKEREEKKLDYEAGMRDLLAGKSLKYSSAS</sequence>